<comment type="caution">
    <text evidence="2">The sequence shown here is derived from an EMBL/GenBank/DDBJ whole genome shotgun (WGS) entry which is preliminary data.</text>
</comment>
<reference evidence="2" key="1">
    <citation type="journal article" date="2023" name="G3 (Bethesda)">
        <title>A reference genome for the long-term kleptoplast-retaining sea slug Elysia crispata morphotype clarki.</title>
        <authorList>
            <person name="Eastman K.E."/>
            <person name="Pendleton A.L."/>
            <person name="Shaikh M.A."/>
            <person name="Suttiyut T."/>
            <person name="Ogas R."/>
            <person name="Tomko P."/>
            <person name="Gavelis G."/>
            <person name="Widhalm J.R."/>
            <person name="Wisecaver J.H."/>
        </authorList>
    </citation>
    <scope>NUCLEOTIDE SEQUENCE</scope>
    <source>
        <strain evidence="2">ECLA1</strain>
    </source>
</reference>
<feature type="compositionally biased region" description="Polar residues" evidence="1">
    <location>
        <begin position="418"/>
        <end position="428"/>
    </location>
</feature>
<protein>
    <submittedName>
        <fullName evidence="2">Uncharacterized protein</fullName>
    </submittedName>
</protein>
<feature type="compositionally biased region" description="Acidic residues" evidence="1">
    <location>
        <begin position="470"/>
        <end position="489"/>
    </location>
</feature>
<feature type="region of interest" description="Disordered" evidence="1">
    <location>
        <begin position="418"/>
        <end position="446"/>
    </location>
</feature>
<feature type="compositionally biased region" description="Basic and acidic residues" evidence="1">
    <location>
        <begin position="597"/>
        <end position="611"/>
    </location>
</feature>
<dbReference type="EMBL" id="JAWDGP010004873">
    <property type="protein sequence ID" value="KAK3761561.1"/>
    <property type="molecule type" value="Genomic_DNA"/>
</dbReference>
<accession>A0AAE0Z3Q2</accession>
<feature type="region of interest" description="Disordered" evidence="1">
    <location>
        <begin position="127"/>
        <end position="150"/>
    </location>
</feature>
<dbReference type="AlphaFoldDB" id="A0AAE0Z3Q2"/>
<name>A0AAE0Z3Q2_9GAST</name>
<feature type="region of interest" description="Disordered" evidence="1">
    <location>
        <begin position="466"/>
        <end position="655"/>
    </location>
</feature>
<evidence type="ECO:0000313" key="2">
    <source>
        <dbReference type="EMBL" id="KAK3761561.1"/>
    </source>
</evidence>
<evidence type="ECO:0000313" key="3">
    <source>
        <dbReference type="Proteomes" id="UP001283361"/>
    </source>
</evidence>
<sequence length="655" mass="72026">MKRGVKSRPFIDCEHVTYDIRRAQTERALRGWNQNKMLFGFVFAFTLSERSIVNVCCQRSYSRRIFYKPLPESPIIDKMTKSGAAPESVEVCTAQTQSVMEIDAQTPVNGTAPSVVVEKPVVAEEPSVLVEDAQDKSSDNSTSSKKKRPACNSDDVAIMTFTSNKRGCEELVRCIHEGKIFHVNPTELIVTNSKTSMDVFSSAAPVKPQVTPASTVPTVEPLPACIAVYAVNEALMGGGVKLRYSTKSKSQTFMAAIRENLAKTPNHCSVSICAHKSDETVVTPEDVRAGNCWFYLSCGVDRHVLPLTKSRGNKKAVSVYYGTQPVHTLLAMTSSVVQDDSGVVQARTDCGRSIELVFPTTKRFKSFYLHRRDAPHISSPCFVRLCGSSAYVSFNPPDTPGYFKITVGIAKKFTSTTKSDVMTPSMGPSETLIKTPADQTDDSAPVPVVKTPVVAPKRVTVFKTNRQVMDDDVDSSDEAMECDDEETSDPDSHVEVGEDLAATATDDEFEEDDEETAEDREFINDEEEDVSEIDSDEEVVPVKKPIRLKIIAKNSQKDAGSITKAPKKSKKCRQLSDSDSEDEEVPPTNPPASNKTIKKELFKNSGEDKENAPPTSAQSKKRLSDEPADLQSKGGKKRRVIRPLSDTESDEDESE</sequence>
<keyword evidence="3" id="KW-1185">Reference proteome</keyword>
<gene>
    <name evidence="2" type="ORF">RRG08_010285</name>
</gene>
<dbReference type="Proteomes" id="UP001283361">
    <property type="component" value="Unassembled WGS sequence"/>
</dbReference>
<proteinExistence type="predicted"/>
<evidence type="ECO:0000256" key="1">
    <source>
        <dbReference type="SAM" id="MobiDB-lite"/>
    </source>
</evidence>
<feature type="compositionally biased region" description="Acidic residues" evidence="1">
    <location>
        <begin position="505"/>
        <end position="539"/>
    </location>
</feature>
<organism evidence="2 3">
    <name type="scientific">Elysia crispata</name>
    <name type="common">lettuce slug</name>
    <dbReference type="NCBI Taxonomy" id="231223"/>
    <lineage>
        <taxon>Eukaryota</taxon>
        <taxon>Metazoa</taxon>
        <taxon>Spiralia</taxon>
        <taxon>Lophotrochozoa</taxon>
        <taxon>Mollusca</taxon>
        <taxon>Gastropoda</taxon>
        <taxon>Heterobranchia</taxon>
        <taxon>Euthyneura</taxon>
        <taxon>Panpulmonata</taxon>
        <taxon>Sacoglossa</taxon>
        <taxon>Placobranchoidea</taxon>
        <taxon>Plakobranchidae</taxon>
        <taxon>Elysia</taxon>
    </lineage>
</organism>